<keyword evidence="3" id="KW-1185">Reference proteome</keyword>
<dbReference type="Proteomes" id="UP000579281">
    <property type="component" value="Unassembled WGS sequence"/>
</dbReference>
<dbReference type="InterPro" id="IPR006674">
    <property type="entry name" value="HD_domain"/>
</dbReference>
<accession>A0A841L749</accession>
<dbReference type="SMART" id="SM00471">
    <property type="entry name" value="HDc"/>
    <property type="match status" value="1"/>
</dbReference>
<reference evidence="2 3" key="1">
    <citation type="submission" date="2020-08" db="EMBL/GenBank/DDBJ databases">
        <title>Genomic Encyclopedia of Type Strains, Phase IV (KMG-IV): sequencing the most valuable type-strain genomes for metagenomic binning, comparative biology and taxonomic classification.</title>
        <authorList>
            <person name="Goeker M."/>
        </authorList>
    </citation>
    <scope>NUCLEOTIDE SEQUENCE [LARGE SCALE GENOMIC DNA]</scope>
    <source>
        <strain evidence="2 3">DSM 103526</strain>
    </source>
</reference>
<organism evidence="2 3">
    <name type="scientific">Anaerosolibacter carboniphilus</name>
    <dbReference type="NCBI Taxonomy" id="1417629"/>
    <lineage>
        <taxon>Bacteria</taxon>
        <taxon>Bacillati</taxon>
        <taxon>Bacillota</taxon>
        <taxon>Clostridia</taxon>
        <taxon>Peptostreptococcales</taxon>
        <taxon>Thermotaleaceae</taxon>
        <taxon>Anaerosolibacter</taxon>
    </lineage>
</organism>
<feature type="domain" description="HD/PDEase" evidence="1">
    <location>
        <begin position="15"/>
        <end position="167"/>
    </location>
</feature>
<dbReference type="AlphaFoldDB" id="A0A841L749"/>
<dbReference type="CDD" id="cd00077">
    <property type="entry name" value="HDc"/>
    <property type="match status" value="1"/>
</dbReference>
<dbReference type="Gene3D" id="1.10.3210.10">
    <property type="entry name" value="Hypothetical protein af1432"/>
    <property type="match status" value="1"/>
</dbReference>
<dbReference type="RefSeq" id="WP_184313804.1">
    <property type="nucleotide sequence ID" value="NZ_JACHEN010000054.1"/>
</dbReference>
<comment type="caution">
    <text evidence="2">The sequence shown here is derived from an EMBL/GenBank/DDBJ whole genome shotgun (WGS) entry which is preliminary data.</text>
</comment>
<gene>
    <name evidence="2" type="ORF">HNQ80_005077</name>
</gene>
<dbReference type="SUPFAM" id="SSF109604">
    <property type="entry name" value="HD-domain/PDEase-like"/>
    <property type="match status" value="1"/>
</dbReference>
<protein>
    <submittedName>
        <fullName evidence="2">Putative hydrolase (HD superfamily)</fullName>
    </submittedName>
</protein>
<sequence>MERQKALELMGEYLKSEHLIKHCYAVEAVMRELAKKIEPDKEEAWAMAGLLHDLDADIVDYQANPKLHGPKAVELLKEAGIGNESMYHAICAHNKETGVAITNTMDRAIYAADPITGFITAIALVYPDKKVSSVKVKSVTKRMKEVRFAAGADREAMLSIEELGIPFEEFVALSLQAMCGISDQLGL</sequence>
<name>A0A841L749_9FIRM</name>
<evidence type="ECO:0000259" key="1">
    <source>
        <dbReference type="SMART" id="SM00471"/>
    </source>
</evidence>
<dbReference type="Pfam" id="PF01966">
    <property type="entry name" value="HD"/>
    <property type="match status" value="1"/>
</dbReference>
<dbReference type="InterPro" id="IPR003607">
    <property type="entry name" value="HD/PDEase_dom"/>
</dbReference>
<evidence type="ECO:0000313" key="3">
    <source>
        <dbReference type="Proteomes" id="UP000579281"/>
    </source>
</evidence>
<proteinExistence type="predicted"/>
<dbReference type="PANTHER" id="PTHR38659:SF1">
    <property type="entry name" value="METAL DEPENDENT PHOSPHOHYDROLASE"/>
    <property type="match status" value="1"/>
</dbReference>
<dbReference type="GO" id="GO:0016787">
    <property type="term" value="F:hydrolase activity"/>
    <property type="evidence" value="ECO:0007669"/>
    <property type="project" value="UniProtKB-KW"/>
</dbReference>
<dbReference type="PANTHER" id="PTHR38659">
    <property type="entry name" value="METAL-DEPENDENT PHOSPHOHYDROLASE"/>
    <property type="match status" value="1"/>
</dbReference>
<dbReference type="EMBL" id="JACHEN010000054">
    <property type="protein sequence ID" value="MBB6218902.1"/>
    <property type="molecule type" value="Genomic_DNA"/>
</dbReference>
<keyword evidence="2" id="KW-0378">Hydrolase</keyword>
<evidence type="ECO:0000313" key="2">
    <source>
        <dbReference type="EMBL" id="MBB6218902.1"/>
    </source>
</evidence>